<comment type="similarity">
    <text evidence="2 6">Belongs to the MTFR1 family.</text>
</comment>
<evidence type="ECO:0000256" key="2">
    <source>
        <dbReference type="ARBA" id="ARBA00005807"/>
    </source>
</evidence>
<name>A0A091DXF3_FUKDA</name>
<protein>
    <recommendedName>
        <fullName evidence="6">Mitochondrial fission regulator</fullName>
    </recommendedName>
</protein>
<dbReference type="GO" id="GO:0005739">
    <property type="term" value="C:mitochondrion"/>
    <property type="evidence" value="ECO:0007669"/>
    <property type="project" value="UniProtKB-SubCell"/>
</dbReference>
<dbReference type="GO" id="GO:0000266">
    <property type="term" value="P:mitochondrial fission"/>
    <property type="evidence" value="ECO:0007669"/>
    <property type="project" value="UniProtKB-UniRule"/>
</dbReference>
<organism evidence="8 9">
    <name type="scientific">Fukomys damarensis</name>
    <name type="common">Damaraland mole rat</name>
    <name type="synonym">Cryptomys damarensis</name>
    <dbReference type="NCBI Taxonomy" id="885580"/>
    <lineage>
        <taxon>Eukaryota</taxon>
        <taxon>Metazoa</taxon>
        <taxon>Chordata</taxon>
        <taxon>Craniata</taxon>
        <taxon>Vertebrata</taxon>
        <taxon>Euteleostomi</taxon>
        <taxon>Mammalia</taxon>
        <taxon>Eutheria</taxon>
        <taxon>Euarchontoglires</taxon>
        <taxon>Glires</taxon>
        <taxon>Rodentia</taxon>
        <taxon>Hystricomorpha</taxon>
        <taxon>Bathyergidae</taxon>
        <taxon>Fukomys</taxon>
    </lineage>
</organism>
<evidence type="ECO:0000256" key="5">
    <source>
        <dbReference type="ARBA" id="ARBA00037378"/>
    </source>
</evidence>
<reference evidence="8 9" key="1">
    <citation type="submission" date="2013-11" db="EMBL/GenBank/DDBJ databases">
        <title>The Damaraland mole rat (Fukomys damarensis) genome and evolution of African mole rats.</title>
        <authorList>
            <person name="Gladyshev V.N."/>
            <person name="Fang X."/>
        </authorList>
    </citation>
    <scope>NUCLEOTIDE SEQUENCE [LARGE SCALE GENOMIC DNA]</scope>
    <source>
        <tissue evidence="8">Liver</tissue>
    </source>
</reference>
<evidence type="ECO:0000256" key="7">
    <source>
        <dbReference type="SAM" id="MobiDB-lite"/>
    </source>
</evidence>
<dbReference type="EMBL" id="KN121273">
    <property type="protein sequence ID" value="KFO36779.1"/>
    <property type="molecule type" value="Genomic_DNA"/>
</dbReference>
<comment type="function">
    <text evidence="6">Plays a role in mitochondrial aerobic respiration. Regulates mitochondrial organization and fission.</text>
</comment>
<evidence type="ECO:0000313" key="9">
    <source>
        <dbReference type="Proteomes" id="UP000028990"/>
    </source>
</evidence>
<dbReference type="Proteomes" id="UP000028990">
    <property type="component" value="Unassembled WGS sequence"/>
</dbReference>
<dbReference type="AlphaFoldDB" id="A0A091DXF3"/>
<evidence type="ECO:0000256" key="3">
    <source>
        <dbReference type="ARBA" id="ARBA00022946"/>
    </source>
</evidence>
<evidence type="ECO:0000256" key="6">
    <source>
        <dbReference type="RuleBase" id="RU369053"/>
    </source>
</evidence>
<dbReference type="Pfam" id="PF05308">
    <property type="entry name" value="Mito_fiss_reg"/>
    <property type="match status" value="1"/>
</dbReference>
<evidence type="ECO:0000256" key="1">
    <source>
        <dbReference type="ARBA" id="ARBA00004173"/>
    </source>
</evidence>
<dbReference type="PANTHER" id="PTHR14215">
    <property type="entry name" value="PROTEIN OF UNKNOWN FUNCTION DUF729"/>
    <property type="match status" value="1"/>
</dbReference>
<keyword evidence="4 6" id="KW-0496">Mitochondrion</keyword>
<gene>
    <name evidence="8" type="ORF">H920_01821</name>
</gene>
<feature type="region of interest" description="Disordered" evidence="7">
    <location>
        <begin position="34"/>
        <end position="53"/>
    </location>
</feature>
<keyword evidence="3" id="KW-0809">Transit peptide</keyword>
<feature type="compositionally biased region" description="Low complexity" evidence="7">
    <location>
        <begin position="34"/>
        <end position="47"/>
    </location>
</feature>
<evidence type="ECO:0000256" key="4">
    <source>
        <dbReference type="ARBA" id="ARBA00023128"/>
    </source>
</evidence>
<dbReference type="PANTHER" id="PTHR14215:SF1">
    <property type="entry name" value="MITOCHONDRIAL FISSION REGULATOR 1"/>
    <property type="match status" value="1"/>
</dbReference>
<keyword evidence="9" id="KW-1185">Reference proteome</keyword>
<sequence length="173" mass="19499">MRKNCRRFVHLKNEFAALRAQIAKNVTLQEQENLTASDLDSTTSTITAPPPRYPDPFLHQSVSGIDLIKERREQKAYSGKTLAKNNPKKPDVPSVLEVLKDMNSVKLWSVKRSEQDVKPKPVVTTDPAAPTAEALKKKFAYSVEAIAKVKLKKEFQSVNQRPPQRHLCLGHIC</sequence>
<accession>A0A091DXF3</accession>
<proteinExistence type="inferred from homology"/>
<comment type="function">
    <text evidence="5">May play a role in mitochondrial aerobic respiration. May also regulate mitochondrial organization and fission.</text>
</comment>
<dbReference type="GO" id="GO:0009060">
    <property type="term" value="P:aerobic respiration"/>
    <property type="evidence" value="ECO:0007669"/>
    <property type="project" value="UniProtKB-UniRule"/>
</dbReference>
<dbReference type="InterPro" id="IPR007972">
    <property type="entry name" value="Mtfr1"/>
</dbReference>
<evidence type="ECO:0000313" key="8">
    <source>
        <dbReference type="EMBL" id="KFO36779.1"/>
    </source>
</evidence>
<comment type="subcellular location">
    <subcellularLocation>
        <location evidence="1 6">Mitochondrion</location>
    </subcellularLocation>
</comment>